<dbReference type="Proteomes" id="UP000886595">
    <property type="component" value="Unassembled WGS sequence"/>
</dbReference>
<evidence type="ECO:0000313" key="5">
    <source>
        <dbReference type="Proteomes" id="UP000886595"/>
    </source>
</evidence>
<dbReference type="AlphaFoldDB" id="A0A8X7U243"/>
<evidence type="ECO:0000256" key="1">
    <source>
        <dbReference type="SAM" id="MobiDB-lite"/>
    </source>
</evidence>
<feature type="compositionally biased region" description="Low complexity" evidence="1">
    <location>
        <begin position="23"/>
        <end position="37"/>
    </location>
</feature>
<gene>
    <name evidence="4" type="ORF">Bca52824_068560</name>
</gene>
<feature type="compositionally biased region" description="Polar residues" evidence="1">
    <location>
        <begin position="70"/>
        <end position="87"/>
    </location>
</feature>
<keyword evidence="2" id="KW-0472">Membrane</keyword>
<evidence type="ECO:0000313" key="4">
    <source>
        <dbReference type="EMBL" id="KAG2261481.1"/>
    </source>
</evidence>
<feature type="region of interest" description="Disordered" evidence="1">
    <location>
        <begin position="23"/>
        <end position="87"/>
    </location>
</feature>
<proteinExistence type="predicted"/>
<name>A0A8X7U243_BRACI</name>
<feature type="chain" id="PRO_5036476919" description="Anther-specific protein BCP1" evidence="3">
    <location>
        <begin position="20"/>
        <end position="118"/>
    </location>
</feature>
<evidence type="ECO:0000256" key="3">
    <source>
        <dbReference type="SAM" id="SignalP"/>
    </source>
</evidence>
<feature type="transmembrane region" description="Helical" evidence="2">
    <location>
        <begin position="95"/>
        <end position="117"/>
    </location>
</feature>
<comment type="caution">
    <text evidence="4">The sequence shown here is derived from an EMBL/GenBank/DDBJ whole genome shotgun (WGS) entry which is preliminary data.</text>
</comment>
<sequence>MARLHLALLLLFVVVVVSAVDKPSTTTSEAPAATTPTNVNVAEAPGNDNAIGKTEDKAAAATPEVAESMGSDSSNANYPPPQQASGNDATATVGFVSVAAATVGSLFFFFLPVIGALT</sequence>
<accession>A0A8X7U243</accession>
<keyword evidence="2" id="KW-1133">Transmembrane helix</keyword>
<dbReference type="OrthoDB" id="1113893at2759"/>
<protein>
    <recommendedName>
        <fullName evidence="6">Anther-specific protein BCP1</fullName>
    </recommendedName>
</protein>
<evidence type="ECO:0008006" key="6">
    <source>
        <dbReference type="Google" id="ProtNLM"/>
    </source>
</evidence>
<feature type="signal peptide" evidence="3">
    <location>
        <begin position="1"/>
        <end position="19"/>
    </location>
</feature>
<keyword evidence="2" id="KW-0812">Transmembrane</keyword>
<reference evidence="4 5" key="1">
    <citation type="submission" date="2020-02" db="EMBL/GenBank/DDBJ databases">
        <authorList>
            <person name="Ma Q."/>
            <person name="Huang Y."/>
            <person name="Song X."/>
            <person name="Pei D."/>
        </authorList>
    </citation>
    <scope>NUCLEOTIDE SEQUENCE [LARGE SCALE GENOMIC DNA]</scope>
    <source>
        <strain evidence="4">Sxm20200214</strain>
        <tissue evidence="4">Leaf</tissue>
    </source>
</reference>
<organism evidence="4 5">
    <name type="scientific">Brassica carinata</name>
    <name type="common">Ethiopian mustard</name>
    <name type="synonym">Abyssinian cabbage</name>
    <dbReference type="NCBI Taxonomy" id="52824"/>
    <lineage>
        <taxon>Eukaryota</taxon>
        <taxon>Viridiplantae</taxon>
        <taxon>Streptophyta</taxon>
        <taxon>Embryophyta</taxon>
        <taxon>Tracheophyta</taxon>
        <taxon>Spermatophyta</taxon>
        <taxon>Magnoliopsida</taxon>
        <taxon>eudicotyledons</taxon>
        <taxon>Gunneridae</taxon>
        <taxon>Pentapetalae</taxon>
        <taxon>rosids</taxon>
        <taxon>malvids</taxon>
        <taxon>Brassicales</taxon>
        <taxon>Brassicaceae</taxon>
        <taxon>Brassiceae</taxon>
        <taxon>Brassica</taxon>
    </lineage>
</organism>
<keyword evidence="5" id="KW-1185">Reference proteome</keyword>
<dbReference type="EMBL" id="JAAMPC010000014">
    <property type="protein sequence ID" value="KAG2261481.1"/>
    <property type="molecule type" value="Genomic_DNA"/>
</dbReference>
<evidence type="ECO:0000256" key="2">
    <source>
        <dbReference type="SAM" id="Phobius"/>
    </source>
</evidence>
<keyword evidence="3" id="KW-0732">Signal</keyword>